<protein>
    <submittedName>
        <fullName evidence="1">Uncharacterized protein</fullName>
    </submittedName>
</protein>
<name>A0A225NEB7_9RHOB</name>
<dbReference type="EMBL" id="AQQR01000011">
    <property type="protein sequence ID" value="OWU70611.1"/>
    <property type="molecule type" value="Genomic_DNA"/>
</dbReference>
<reference evidence="1 2" key="1">
    <citation type="submission" date="2013-04" db="EMBL/GenBank/DDBJ databases">
        <title>Oceanicola sp. 22II1-22F33 Genome Sequencing.</title>
        <authorList>
            <person name="Lai Q."/>
            <person name="Li G."/>
            <person name="Shao Z."/>
        </authorList>
    </citation>
    <scope>NUCLEOTIDE SEQUENCE [LARGE SCALE GENOMIC DNA]</scope>
    <source>
        <strain evidence="1 2">22II1-22F33</strain>
    </source>
</reference>
<comment type="caution">
    <text evidence="1">The sequence shown here is derived from an EMBL/GenBank/DDBJ whole genome shotgun (WGS) entry which is preliminary data.</text>
</comment>
<dbReference type="PROSITE" id="PS51318">
    <property type="entry name" value="TAT"/>
    <property type="match status" value="1"/>
</dbReference>
<dbReference type="OrthoDB" id="2583024at2"/>
<sequence length="145" mass="16030">MTAFTRRGFVTAATATLAAPGLLRAADAPVKLRDLYTRTGEFSDLATSLEGTRIAVDGFMAPPLKAESRFFVLTKMPMAVCPFCETEAEWPDDILAVYTKRIVDVIPFNVRIVTRGLLELGAYRDEETGFLSMVRLDDAVYDRNG</sequence>
<evidence type="ECO:0000313" key="1">
    <source>
        <dbReference type="EMBL" id="OWU70611.1"/>
    </source>
</evidence>
<proteinExistence type="predicted"/>
<dbReference type="Proteomes" id="UP000215377">
    <property type="component" value="Unassembled WGS sequence"/>
</dbReference>
<keyword evidence="2" id="KW-1185">Reference proteome</keyword>
<dbReference type="AlphaFoldDB" id="A0A225NEB7"/>
<organism evidence="1 2">
    <name type="scientific">Marinibacterium profundimaris</name>
    <dbReference type="NCBI Taxonomy" id="1679460"/>
    <lineage>
        <taxon>Bacteria</taxon>
        <taxon>Pseudomonadati</taxon>
        <taxon>Pseudomonadota</taxon>
        <taxon>Alphaproteobacteria</taxon>
        <taxon>Rhodobacterales</taxon>
        <taxon>Paracoccaceae</taxon>
        <taxon>Marinibacterium</taxon>
    </lineage>
</organism>
<dbReference type="InterPro" id="IPR006311">
    <property type="entry name" value="TAT_signal"/>
</dbReference>
<accession>A0A225NEB7</accession>
<dbReference type="RefSeq" id="WP_088651755.1">
    <property type="nucleotide sequence ID" value="NZ_AQQR01000011.1"/>
</dbReference>
<gene>
    <name evidence="1" type="ORF">ATO3_20330</name>
</gene>
<evidence type="ECO:0000313" key="2">
    <source>
        <dbReference type="Proteomes" id="UP000215377"/>
    </source>
</evidence>